<protein>
    <submittedName>
        <fullName evidence="2">Heat shock factor binding 1</fullName>
    </submittedName>
</protein>
<dbReference type="Gene3D" id="1.20.5.430">
    <property type="match status" value="1"/>
</dbReference>
<dbReference type="AlphaFoldDB" id="A0A8H4IWC1"/>
<keyword evidence="3" id="KW-1185">Reference proteome</keyword>
<proteinExistence type="inferred from homology"/>
<evidence type="ECO:0000256" key="1">
    <source>
        <dbReference type="ARBA" id="ARBA00006349"/>
    </source>
</evidence>
<evidence type="ECO:0000313" key="3">
    <source>
        <dbReference type="Proteomes" id="UP000572817"/>
    </source>
</evidence>
<comment type="similarity">
    <text evidence="1">Belongs to the HSBP1 family.</text>
</comment>
<dbReference type="EMBL" id="WWBZ02000022">
    <property type="protein sequence ID" value="KAF4307582.1"/>
    <property type="molecule type" value="Genomic_DNA"/>
</dbReference>
<sequence length="76" mass="8117">MSERDVPTPSSSAGGEGSSAELVAVVDDLINQLSNKFTNISKELLEKMDDMSRRLDALETTIQTGAEPTSDDSEGK</sequence>
<dbReference type="InterPro" id="IPR009643">
    <property type="entry name" value="HS1-bd"/>
</dbReference>
<gene>
    <name evidence="2" type="ORF">GTA08_BOTSDO03818</name>
</gene>
<evidence type="ECO:0000313" key="2">
    <source>
        <dbReference type="EMBL" id="KAF4307582.1"/>
    </source>
</evidence>
<dbReference type="OrthoDB" id="4159489at2759"/>
<dbReference type="Proteomes" id="UP000572817">
    <property type="component" value="Unassembled WGS sequence"/>
</dbReference>
<organism evidence="2 3">
    <name type="scientific">Botryosphaeria dothidea</name>
    <dbReference type="NCBI Taxonomy" id="55169"/>
    <lineage>
        <taxon>Eukaryota</taxon>
        <taxon>Fungi</taxon>
        <taxon>Dikarya</taxon>
        <taxon>Ascomycota</taxon>
        <taxon>Pezizomycotina</taxon>
        <taxon>Dothideomycetes</taxon>
        <taxon>Dothideomycetes incertae sedis</taxon>
        <taxon>Botryosphaeriales</taxon>
        <taxon>Botryosphaeriaceae</taxon>
        <taxon>Botryosphaeria</taxon>
    </lineage>
</organism>
<keyword evidence="2" id="KW-0346">Stress response</keyword>
<comment type="caution">
    <text evidence="2">The sequence shown here is derived from an EMBL/GenBank/DDBJ whole genome shotgun (WGS) entry which is preliminary data.</text>
</comment>
<reference evidence="2" key="1">
    <citation type="submission" date="2020-04" db="EMBL/GenBank/DDBJ databases">
        <title>Genome Assembly and Annotation of Botryosphaeria dothidea sdau 11-99, a Latent Pathogen of Apple Fruit Ring Rot in China.</title>
        <authorList>
            <person name="Yu C."/>
            <person name="Diao Y."/>
            <person name="Lu Q."/>
            <person name="Zhao J."/>
            <person name="Cui S."/>
            <person name="Peng C."/>
            <person name="He B."/>
            <person name="Liu H."/>
        </authorList>
    </citation>
    <scope>NUCLEOTIDE SEQUENCE [LARGE SCALE GENOMIC DNA]</scope>
    <source>
        <strain evidence="2">Sdau11-99</strain>
    </source>
</reference>
<name>A0A8H4IWC1_9PEZI</name>
<accession>A0A8H4IWC1</accession>
<dbReference type="Pfam" id="PF06825">
    <property type="entry name" value="HSBP1"/>
    <property type="match status" value="1"/>
</dbReference>
<dbReference type="GO" id="GO:0003714">
    <property type="term" value="F:transcription corepressor activity"/>
    <property type="evidence" value="ECO:0007669"/>
    <property type="project" value="InterPro"/>
</dbReference>